<name>A0ACB6Z3Y9_THEGA</name>
<keyword evidence="2" id="KW-1185">Reference proteome</keyword>
<accession>A0ACB6Z3Y9</accession>
<gene>
    <name evidence="1" type="ORF">BDM02DRAFT_996663</name>
</gene>
<dbReference type="EMBL" id="MU118149">
    <property type="protein sequence ID" value="KAF9644277.1"/>
    <property type="molecule type" value="Genomic_DNA"/>
</dbReference>
<sequence length="406" mass="45232">MRVLCKEVIIWATLNHPNIVPFLGVATTPQFPSLITQWMTFGNIRSFARERPDLATKLLLDVATGLEFIHENGVVHGDLKGDNILVDSNYTARLADFGLASVTAVGVKIPGFSFSVHRGEGTYAWMAPEVLGTTAEVVPKSKSADIYATGMVIYEVISHGVPYPGLRDPVVIRKTLAGERPKRPSTTITTDEIWNIIVHCWDTNPVNRPSAKGLRRYFKALTTDSPLQVLPPRDDPAKLKLAPELFDDSFILTPSPSPKTPPPPELPIVQRYDPFDLNVPPLPPQYQLIPFPVNTSRAEQFLVHDTIPFVFRGKRGIPLTEALEKRCDDLGGRDTQTATSNSFTLRLRFPGYESRNIKIETIYAFRQGRPLTKEGLAHRVAKQIQKFIEVNGQTPCLFRGSTNPTE</sequence>
<reference evidence="1" key="2">
    <citation type="journal article" date="2020" name="Nat. Commun.">
        <title>Large-scale genome sequencing of mycorrhizal fungi provides insights into the early evolution of symbiotic traits.</title>
        <authorList>
            <person name="Miyauchi S."/>
            <person name="Kiss E."/>
            <person name="Kuo A."/>
            <person name="Drula E."/>
            <person name="Kohler A."/>
            <person name="Sanchez-Garcia M."/>
            <person name="Morin E."/>
            <person name="Andreopoulos B."/>
            <person name="Barry K.W."/>
            <person name="Bonito G."/>
            <person name="Buee M."/>
            <person name="Carver A."/>
            <person name="Chen C."/>
            <person name="Cichocki N."/>
            <person name="Clum A."/>
            <person name="Culley D."/>
            <person name="Crous P.W."/>
            <person name="Fauchery L."/>
            <person name="Girlanda M."/>
            <person name="Hayes R.D."/>
            <person name="Keri Z."/>
            <person name="LaButti K."/>
            <person name="Lipzen A."/>
            <person name="Lombard V."/>
            <person name="Magnuson J."/>
            <person name="Maillard F."/>
            <person name="Murat C."/>
            <person name="Nolan M."/>
            <person name="Ohm R.A."/>
            <person name="Pangilinan J."/>
            <person name="Pereira M.F."/>
            <person name="Perotto S."/>
            <person name="Peter M."/>
            <person name="Pfister S."/>
            <person name="Riley R."/>
            <person name="Sitrit Y."/>
            <person name="Stielow J.B."/>
            <person name="Szollosi G."/>
            <person name="Zifcakova L."/>
            <person name="Stursova M."/>
            <person name="Spatafora J.W."/>
            <person name="Tedersoo L."/>
            <person name="Vaario L.M."/>
            <person name="Yamada A."/>
            <person name="Yan M."/>
            <person name="Wang P."/>
            <person name="Xu J."/>
            <person name="Bruns T."/>
            <person name="Baldrian P."/>
            <person name="Vilgalys R."/>
            <person name="Dunand C."/>
            <person name="Henrissat B."/>
            <person name="Grigoriev I.V."/>
            <person name="Hibbett D."/>
            <person name="Nagy L.G."/>
            <person name="Martin F.M."/>
        </authorList>
    </citation>
    <scope>NUCLEOTIDE SEQUENCE</scope>
    <source>
        <strain evidence="1">P2</strain>
    </source>
</reference>
<dbReference type="Proteomes" id="UP000886501">
    <property type="component" value="Unassembled WGS sequence"/>
</dbReference>
<comment type="caution">
    <text evidence="1">The sequence shown here is derived from an EMBL/GenBank/DDBJ whole genome shotgun (WGS) entry which is preliminary data.</text>
</comment>
<organism evidence="1 2">
    <name type="scientific">Thelephora ganbajun</name>
    <name type="common">Ganba fungus</name>
    <dbReference type="NCBI Taxonomy" id="370292"/>
    <lineage>
        <taxon>Eukaryota</taxon>
        <taxon>Fungi</taxon>
        <taxon>Dikarya</taxon>
        <taxon>Basidiomycota</taxon>
        <taxon>Agaricomycotina</taxon>
        <taxon>Agaricomycetes</taxon>
        <taxon>Thelephorales</taxon>
        <taxon>Thelephoraceae</taxon>
        <taxon>Thelephora</taxon>
    </lineage>
</organism>
<reference evidence="1" key="1">
    <citation type="submission" date="2019-10" db="EMBL/GenBank/DDBJ databases">
        <authorList>
            <consortium name="DOE Joint Genome Institute"/>
            <person name="Kuo A."/>
            <person name="Miyauchi S."/>
            <person name="Kiss E."/>
            <person name="Drula E."/>
            <person name="Kohler A."/>
            <person name="Sanchez-Garcia M."/>
            <person name="Andreopoulos B."/>
            <person name="Barry K.W."/>
            <person name="Bonito G."/>
            <person name="Buee M."/>
            <person name="Carver A."/>
            <person name="Chen C."/>
            <person name="Cichocki N."/>
            <person name="Clum A."/>
            <person name="Culley D."/>
            <person name="Crous P.W."/>
            <person name="Fauchery L."/>
            <person name="Girlanda M."/>
            <person name="Hayes R."/>
            <person name="Keri Z."/>
            <person name="Labutti K."/>
            <person name="Lipzen A."/>
            <person name="Lombard V."/>
            <person name="Magnuson J."/>
            <person name="Maillard F."/>
            <person name="Morin E."/>
            <person name="Murat C."/>
            <person name="Nolan M."/>
            <person name="Ohm R."/>
            <person name="Pangilinan J."/>
            <person name="Pereira M."/>
            <person name="Perotto S."/>
            <person name="Peter M."/>
            <person name="Riley R."/>
            <person name="Sitrit Y."/>
            <person name="Stielow B."/>
            <person name="Szollosi G."/>
            <person name="Zifcakova L."/>
            <person name="Stursova M."/>
            <person name="Spatafora J.W."/>
            <person name="Tedersoo L."/>
            <person name="Vaario L.-M."/>
            <person name="Yamada A."/>
            <person name="Yan M."/>
            <person name="Wang P."/>
            <person name="Xu J."/>
            <person name="Bruns T."/>
            <person name="Baldrian P."/>
            <person name="Vilgalys R."/>
            <person name="Henrissat B."/>
            <person name="Grigoriev I.V."/>
            <person name="Hibbett D."/>
            <person name="Nagy L.G."/>
            <person name="Martin F.M."/>
        </authorList>
    </citation>
    <scope>NUCLEOTIDE SEQUENCE</scope>
    <source>
        <strain evidence="1">P2</strain>
    </source>
</reference>
<evidence type="ECO:0000313" key="2">
    <source>
        <dbReference type="Proteomes" id="UP000886501"/>
    </source>
</evidence>
<protein>
    <submittedName>
        <fullName evidence="1">Kinase-like protein</fullName>
    </submittedName>
</protein>
<proteinExistence type="predicted"/>
<evidence type="ECO:0000313" key="1">
    <source>
        <dbReference type="EMBL" id="KAF9644277.1"/>
    </source>
</evidence>